<dbReference type="SUPFAM" id="SSF52087">
    <property type="entry name" value="CRAL/TRIO domain"/>
    <property type="match status" value="1"/>
</dbReference>
<dbReference type="CDD" id="cd00170">
    <property type="entry name" value="SEC14"/>
    <property type="match status" value="1"/>
</dbReference>
<dbReference type="InParanoid" id="A0A1Y1NHE0"/>
<evidence type="ECO:0000313" key="3">
    <source>
        <dbReference type="EMBL" id="KAB0790938.1"/>
    </source>
</evidence>
<dbReference type="EMBL" id="GEZM01002435">
    <property type="protein sequence ID" value="JAV97261.1"/>
    <property type="molecule type" value="Transcribed_RNA"/>
</dbReference>
<dbReference type="PRINTS" id="PR00180">
    <property type="entry name" value="CRETINALDHBP"/>
</dbReference>
<evidence type="ECO:0000313" key="4">
    <source>
        <dbReference type="Proteomes" id="UP000327044"/>
    </source>
</evidence>
<dbReference type="Proteomes" id="UP000327044">
    <property type="component" value="Unassembled WGS sequence"/>
</dbReference>
<organism evidence="2">
    <name type="scientific">Photinus pyralis</name>
    <name type="common">Common eastern firefly</name>
    <name type="synonym">Lampyris pyralis</name>
    <dbReference type="NCBI Taxonomy" id="7054"/>
    <lineage>
        <taxon>Eukaryota</taxon>
        <taxon>Metazoa</taxon>
        <taxon>Ecdysozoa</taxon>
        <taxon>Arthropoda</taxon>
        <taxon>Hexapoda</taxon>
        <taxon>Insecta</taxon>
        <taxon>Pterygota</taxon>
        <taxon>Neoptera</taxon>
        <taxon>Endopterygota</taxon>
        <taxon>Coleoptera</taxon>
        <taxon>Polyphaga</taxon>
        <taxon>Elateriformia</taxon>
        <taxon>Elateroidea</taxon>
        <taxon>Lampyridae</taxon>
        <taxon>Lampyrinae</taxon>
        <taxon>Photinus</taxon>
    </lineage>
</organism>
<reference evidence="3" key="3">
    <citation type="submission" date="2019-08" db="EMBL/GenBank/DDBJ databases">
        <authorList>
            <consortium name="Photinus pyralis genome working group"/>
            <person name="Fallon T.R."/>
            <person name="Sander Lower S.E."/>
            <person name="Weng J.-K."/>
        </authorList>
    </citation>
    <scope>NUCLEOTIDE SEQUENCE</scope>
    <source>
        <strain evidence="3">1611_PpyrPB1</strain>
        <tissue evidence="3">Whole body</tissue>
    </source>
</reference>
<feature type="domain" description="CRAL-TRIO" evidence="1">
    <location>
        <begin position="158"/>
        <end position="253"/>
    </location>
</feature>
<sequence>MSSFDLLKCTPEERKCILAKYDKTPENIREDVQTVKNWIKSQPHLPEVPEDGLIERFLLLNKFRIEIAKRKIDGYYSIRSLIPEFYDKDPNGEVIRELTKMIYYIPLPKLTEEHYRVVIVKPRKPITESIDAVTYMAHSLNMAELRVRHDYYHREAHIYDLEGVRITNMTKFTPSLIKKIGLVLEKVFTNSIGGLHFINVPNFVDSFIILLKNTLQPKVASRVNVHKGTESLYDMFSKDILPKDYGGTEMSLDELSEEWMKFFQNHVDLFEKLSKMRVNEELRQKPLFDEDELFGIQGNFKQLNVD</sequence>
<dbReference type="EMBL" id="VVIM01000011">
    <property type="protein sequence ID" value="KAB0790938.1"/>
    <property type="molecule type" value="Genomic_DNA"/>
</dbReference>
<dbReference type="Pfam" id="PF00650">
    <property type="entry name" value="CRAL_TRIO"/>
    <property type="match status" value="1"/>
</dbReference>
<evidence type="ECO:0000259" key="1">
    <source>
        <dbReference type="PROSITE" id="PS50191"/>
    </source>
</evidence>
<reference evidence="3 4" key="2">
    <citation type="journal article" date="2018" name="Elife">
        <title>Firefly genomes illuminate parallel origins of bioluminescence in beetles.</title>
        <authorList>
            <person name="Fallon T.R."/>
            <person name="Lower S.E."/>
            <person name="Chang C.H."/>
            <person name="Bessho-Uehara M."/>
            <person name="Martin G.J."/>
            <person name="Bewick A.J."/>
            <person name="Behringer M."/>
            <person name="Debat H.J."/>
            <person name="Wong I."/>
            <person name="Day J.C."/>
            <person name="Suvorov A."/>
            <person name="Silva C.J."/>
            <person name="Stanger-Hall K.F."/>
            <person name="Hall D.W."/>
            <person name="Schmitz R.J."/>
            <person name="Nelson D.R."/>
            <person name="Lewis S.M."/>
            <person name="Shigenobu S."/>
            <person name="Bybee S.M."/>
            <person name="Larracuente A.M."/>
            <person name="Oba Y."/>
            <person name="Weng J.K."/>
        </authorList>
    </citation>
    <scope>NUCLEOTIDE SEQUENCE [LARGE SCALE GENOMIC DNA]</scope>
    <source>
        <strain evidence="3">1611_PpyrPB1</strain>
        <tissue evidence="3">Whole body</tissue>
    </source>
</reference>
<dbReference type="OrthoDB" id="6575879at2759"/>
<evidence type="ECO:0000313" key="2">
    <source>
        <dbReference type="EMBL" id="JAV97261.1"/>
    </source>
</evidence>
<reference evidence="2" key="1">
    <citation type="journal article" date="2016" name="Sci. Rep.">
        <title>Molecular characterization of firefly nuptial gifts: a multi-omics approach sheds light on postcopulatory sexual selection.</title>
        <authorList>
            <person name="Al-Wathiqui N."/>
            <person name="Fallon T.R."/>
            <person name="South A."/>
            <person name="Weng J.K."/>
            <person name="Lewis S.M."/>
        </authorList>
    </citation>
    <scope>NUCLEOTIDE SEQUENCE</scope>
</reference>
<name>A0A1Y1NHE0_PHOPY</name>
<dbReference type="AlphaFoldDB" id="A0A1Y1NHE0"/>
<dbReference type="GO" id="GO:1902936">
    <property type="term" value="F:phosphatidylinositol bisphosphate binding"/>
    <property type="evidence" value="ECO:0007669"/>
    <property type="project" value="TreeGrafter"/>
</dbReference>
<dbReference type="Gene3D" id="3.40.525.10">
    <property type="entry name" value="CRAL-TRIO lipid binding domain"/>
    <property type="match status" value="1"/>
</dbReference>
<dbReference type="InterPro" id="IPR001251">
    <property type="entry name" value="CRAL-TRIO_dom"/>
</dbReference>
<protein>
    <recommendedName>
        <fullName evidence="1">CRAL-TRIO domain-containing protein</fullName>
    </recommendedName>
</protein>
<proteinExistence type="predicted"/>
<dbReference type="Gene3D" id="1.20.5.1200">
    <property type="entry name" value="Alpha-tocopherol transfer"/>
    <property type="match status" value="1"/>
</dbReference>
<dbReference type="PANTHER" id="PTHR10174:SF222">
    <property type="entry name" value="GH10083P-RELATED"/>
    <property type="match status" value="1"/>
</dbReference>
<accession>A0A1Y1NHE0</accession>
<gene>
    <name evidence="3" type="ORF">PPYR_02738</name>
</gene>
<dbReference type="PROSITE" id="PS50191">
    <property type="entry name" value="CRAL_TRIO"/>
    <property type="match status" value="1"/>
</dbReference>
<dbReference type="GO" id="GO:0016020">
    <property type="term" value="C:membrane"/>
    <property type="evidence" value="ECO:0007669"/>
    <property type="project" value="TreeGrafter"/>
</dbReference>
<dbReference type="SMART" id="SM00516">
    <property type="entry name" value="SEC14"/>
    <property type="match status" value="1"/>
</dbReference>
<dbReference type="SUPFAM" id="SSF46938">
    <property type="entry name" value="CRAL/TRIO N-terminal domain"/>
    <property type="match status" value="1"/>
</dbReference>
<keyword evidence="4" id="KW-1185">Reference proteome</keyword>
<dbReference type="InterPro" id="IPR036273">
    <property type="entry name" value="CRAL/TRIO_N_dom_sf"/>
</dbReference>
<dbReference type="PANTHER" id="PTHR10174">
    <property type="entry name" value="ALPHA-TOCOPHEROL TRANSFER PROTEIN-RELATED"/>
    <property type="match status" value="1"/>
</dbReference>
<dbReference type="InterPro" id="IPR036865">
    <property type="entry name" value="CRAL-TRIO_dom_sf"/>
</dbReference>